<evidence type="ECO:0000256" key="2">
    <source>
        <dbReference type="ARBA" id="ARBA00022801"/>
    </source>
</evidence>
<dbReference type="Gene3D" id="2.30.29.30">
    <property type="entry name" value="Pleckstrin-homology domain (PH domain)/Phosphotyrosine-binding domain (PTB)"/>
    <property type="match status" value="1"/>
</dbReference>
<dbReference type="PANTHER" id="PTHR18896:SF57">
    <property type="entry name" value="PHOSPHOLIPASE D1"/>
    <property type="match status" value="1"/>
</dbReference>
<dbReference type="Pfam" id="PF00169">
    <property type="entry name" value="PH"/>
    <property type="match status" value="1"/>
</dbReference>
<dbReference type="Pfam" id="PF13091">
    <property type="entry name" value="PLDc_2"/>
    <property type="match status" value="1"/>
</dbReference>
<dbReference type="PROSITE" id="PS50035">
    <property type="entry name" value="PLD"/>
    <property type="match status" value="2"/>
</dbReference>
<evidence type="ECO:0000256" key="5">
    <source>
        <dbReference type="PIRNR" id="PIRNR009376"/>
    </source>
</evidence>
<dbReference type="InterPro" id="IPR016555">
    <property type="entry name" value="PLipase_D_euk"/>
</dbReference>
<dbReference type="EC" id="3.1.4.4" evidence="5"/>
<dbReference type="Pfam" id="PF00614">
    <property type="entry name" value="PLDc"/>
    <property type="match status" value="1"/>
</dbReference>
<keyword evidence="3 5" id="KW-0442">Lipid degradation</keyword>
<dbReference type="AlphaFoldDB" id="A0A8C1TDH7"/>
<dbReference type="GO" id="GO:0035556">
    <property type="term" value="P:intracellular signal transduction"/>
    <property type="evidence" value="ECO:0007669"/>
    <property type="project" value="InterPro"/>
</dbReference>
<dbReference type="InterPro" id="IPR001849">
    <property type="entry name" value="PH_domain"/>
</dbReference>
<sequence>MSDTVENLDTRDLGFSDAEDEPEEVDSEFNPSGVSCIPFSAVYRTVGFKETEALVYLSAAPITTQERFNMSKHRKLKHENFTWIVKRKEKHFMELHRELLRYKTLMRIPLPTRRSDPCPTDKLPQSLLVPVMEQNQCHRMKLLKSINRHIFPFQKQLEDYLNKLLKMAMYRKYYATVSLGPDRAHVEEGIVYKRSGGHRIPGMNCCGHNEVCYRWSKRWLVVKDSFLLYMKPDTGAISFVLLVDNEFTIKVDSKYTETKQYVFICVCGFCRKLVLKFTSYRHAQWWGQAIESFVRKHGKAFLRTHRFGSFFKKNKLFRYVNGKTYMEDVANALEEAKEEIFITDWWLSPEIFLKRPVVEGNRWRLDCTLKRKAQQGVRIFVMLYKELELALGINSEYSKRTLMRLHPNIKVMRHPDHVSSSVYLWAHHEKIVVIDQSVAFVGGIDLAYGRWDDCEHRLTDVGSVTRSVAQYHCLHTLMSTNFLHVLVTFFSIYSSYNTWDWTGLYTTPRMPWHDISSVVHGKAARDVARHFIQRWNFTKMMKPKYRSLSYPFLLPKSHSTANDLKYQVPDCVQTKVQVLRSAADWSAGIKHHEESIHNAYIQVIAKSKHFIYIENQFFISCADNKHVYNKIGDAIIERIIRAHKEKKLFRVYVVTPLLPGFEGDISTGGGNALQAVMHFNYRTMNRGEYSIIAQLKKEMDDQWMNYISICGLRTHAELEGRLVTELIYVHSKLLIADDNTVIIGSANINDRSMLGKRDSEVAVIFEDSETTPSVMDGQEYQAGKFALQLRLECFKTILGAFNDPTIDVSDPISNGFYKDVWMSISGRNATIYEKVFRCLPSGLVRNKQELMSFQSKPGLDKENPVKAQELLKKIRGSLVQFPLEFLCEENLMPSVGTKEGMVPTELWT</sequence>
<dbReference type="PIRSF" id="PIRSF009376">
    <property type="entry name" value="Phospholipase_D_euk"/>
    <property type="match status" value="1"/>
</dbReference>
<dbReference type="GO" id="GO:0009395">
    <property type="term" value="P:phospholipid catabolic process"/>
    <property type="evidence" value="ECO:0007669"/>
    <property type="project" value="TreeGrafter"/>
</dbReference>
<keyword evidence="1" id="KW-0677">Repeat</keyword>
<name>A0A8C1TDH7_CYPCA</name>
<feature type="compositionally biased region" description="Acidic residues" evidence="6">
    <location>
        <begin position="17"/>
        <end position="27"/>
    </location>
</feature>
<evidence type="ECO:0000259" key="7">
    <source>
        <dbReference type="PROSITE" id="PS50035"/>
    </source>
</evidence>
<feature type="domain" description="PLD phosphodiesterase" evidence="7">
    <location>
        <begin position="423"/>
        <end position="450"/>
    </location>
</feature>
<dbReference type="SMART" id="SM00233">
    <property type="entry name" value="PH"/>
    <property type="match status" value="1"/>
</dbReference>
<dbReference type="InterPro" id="IPR015679">
    <property type="entry name" value="PLipase_D_fam"/>
</dbReference>
<dbReference type="Ensembl" id="ENSCCRT00015021899.1">
    <property type="protein sequence ID" value="ENSCCRP00015021126.1"/>
    <property type="gene ID" value="ENSCCRG00015006526.1"/>
</dbReference>
<dbReference type="GO" id="GO:0004630">
    <property type="term" value="F:phospholipase D activity"/>
    <property type="evidence" value="ECO:0007669"/>
    <property type="project" value="UniProtKB-UniRule"/>
</dbReference>
<dbReference type="InterPro" id="IPR011993">
    <property type="entry name" value="PH-like_dom_sf"/>
</dbReference>
<feature type="region of interest" description="Disordered" evidence="6">
    <location>
        <begin position="1"/>
        <end position="30"/>
    </location>
</feature>
<evidence type="ECO:0000256" key="4">
    <source>
        <dbReference type="ARBA" id="ARBA00023098"/>
    </source>
</evidence>
<dbReference type="GO" id="GO:0006654">
    <property type="term" value="P:phosphatidic acid biosynthetic process"/>
    <property type="evidence" value="ECO:0007669"/>
    <property type="project" value="InterPro"/>
</dbReference>
<protein>
    <recommendedName>
        <fullName evidence="5">Phospholipase</fullName>
        <ecNumber evidence="5">3.1.4.4</ecNumber>
    </recommendedName>
</protein>
<reference evidence="8" key="1">
    <citation type="submission" date="2025-08" db="UniProtKB">
        <authorList>
            <consortium name="Ensembl"/>
        </authorList>
    </citation>
    <scope>IDENTIFICATION</scope>
</reference>
<dbReference type="FunFam" id="3.30.870.10:FF:000005">
    <property type="entry name" value="Phospholipase"/>
    <property type="match status" value="1"/>
</dbReference>
<dbReference type="GO" id="GO:0060627">
    <property type="term" value="P:regulation of vesicle-mediated transport"/>
    <property type="evidence" value="ECO:0007669"/>
    <property type="project" value="TreeGrafter"/>
</dbReference>
<dbReference type="FunFam" id="3.30.870.10:FF:000018">
    <property type="entry name" value="Phospholipase"/>
    <property type="match status" value="1"/>
</dbReference>
<organism evidence="8 9">
    <name type="scientific">Cyprinus carpio</name>
    <name type="common">Common carp</name>
    <dbReference type="NCBI Taxonomy" id="7962"/>
    <lineage>
        <taxon>Eukaryota</taxon>
        <taxon>Metazoa</taxon>
        <taxon>Chordata</taxon>
        <taxon>Craniata</taxon>
        <taxon>Vertebrata</taxon>
        <taxon>Euteleostomi</taxon>
        <taxon>Actinopterygii</taxon>
        <taxon>Neopterygii</taxon>
        <taxon>Teleostei</taxon>
        <taxon>Ostariophysi</taxon>
        <taxon>Cypriniformes</taxon>
        <taxon>Cyprinidae</taxon>
        <taxon>Cyprininae</taxon>
        <taxon>Cyprinus</taxon>
    </lineage>
</organism>
<evidence type="ECO:0000313" key="8">
    <source>
        <dbReference type="Ensembl" id="ENSCCRP00015021126.1"/>
    </source>
</evidence>
<accession>A0A8C1TDH7</accession>
<evidence type="ECO:0000313" key="9">
    <source>
        <dbReference type="Proteomes" id="UP000694700"/>
    </source>
</evidence>
<evidence type="ECO:0000256" key="1">
    <source>
        <dbReference type="ARBA" id="ARBA00022737"/>
    </source>
</evidence>
<keyword evidence="4" id="KW-0443">Lipid metabolism</keyword>
<dbReference type="FunFam" id="3.30.870.10:FF:000009">
    <property type="entry name" value="Phospholipase"/>
    <property type="match status" value="1"/>
</dbReference>
<feature type="domain" description="PLD phosphodiesterase" evidence="7">
    <location>
        <begin position="725"/>
        <end position="752"/>
    </location>
</feature>
<dbReference type="InterPro" id="IPR025202">
    <property type="entry name" value="PLD-like_dom"/>
</dbReference>
<evidence type="ECO:0000256" key="3">
    <source>
        <dbReference type="ARBA" id="ARBA00022963"/>
    </source>
</evidence>
<dbReference type="GO" id="GO:0032534">
    <property type="term" value="P:regulation of microvillus assembly"/>
    <property type="evidence" value="ECO:0007669"/>
    <property type="project" value="TreeGrafter"/>
</dbReference>
<dbReference type="CDD" id="cd01254">
    <property type="entry name" value="PH_PLD"/>
    <property type="match status" value="1"/>
</dbReference>
<dbReference type="PANTHER" id="PTHR18896">
    <property type="entry name" value="PHOSPHOLIPASE D"/>
    <property type="match status" value="1"/>
</dbReference>
<comment type="similarity">
    <text evidence="5">Belongs to the phospholipase D family.</text>
</comment>
<comment type="catalytic activity">
    <reaction evidence="5">
        <text>a 1,2-diacyl-sn-glycero-3-phosphocholine + H2O = a 1,2-diacyl-sn-glycero-3-phosphate + choline + H(+)</text>
        <dbReference type="Rhea" id="RHEA:14445"/>
        <dbReference type="ChEBI" id="CHEBI:15354"/>
        <dbReference type="ChEBI" id="CHEBI:15377"/>
        <dbReference type="ChEBI" id="CHEBI:15378"/>
        <dbReference type="ChEBI" id="CHEBI:57643"/>
        <dbReference type="ChEBI" id="CHEBI:58608"/>
        <dbReference type="EC" id="3.1.4.4"/>
    </reaction>
</comment>
<proteinExistence type="inferred from homology"/>
<dbReference type="InterPro" id="IPR001736">
    <property type="entry name" value="PLipase_D/transphosphatidylase"/>
</dbReference>
<dbReference type="SUPFAM" id="SSF50729">
    <property type="entry name" value="PH domain-like"/>
    <property type="match status" value="1"/>
</dbReference>
<dbReference type="Gene3D" id="3.30.870.10">
    <property type="entry name" value="Endonuclease Chain A"/>
    <property type="match status" value="2"/>
</dbReference>
<dbReference type="SUPFAM" id="SSF56024">
    <property type="entry name" value="Phospholipase D/nuclease"/>
    <property type="match status" value="2"/>
</dbReference>
<dbReference type="SMART" id="SM00155">
    <property type="entry name" value="PLDc"/>
    <property type="match status" value="2"/>
</dbReference>
<evidence type="ECO:0000256" key="6">
    <source>
        <dbReference type="SAM" id="MobiDB-lite"/>
    </source>
</evidence>
<dbReference type="Proteomes" id="UP000694700">
    <property type="component" value="Unplaced"/>
</dbReference>
<keyword evidence="2 5" id="KW-0378">Hydrolase</keyword>